<evidence type="ECO:0000313" key="1">
    <source>
        <dbReference type="EMBL" id="EFI71144.1"/>
    </source>
</evidence>
<accession>D8DZQ9</accession>
<organism evidence="1 2">
    <name type="scientific">Segatella baroniae B14</name>
    <dbReference type="NCBI Taxonomy" id="752555"/>
    <lineage>
        <taxon>Bacteria</taxon>
        <taxon>Pseudomonadati</taxon>
        <taxon>Bacteroidota</taxon>
        <taxon>Bacteroidia</taxon>
        <taxon>Bacteroidales</taxon>
        <taxon>Prevotellaceae</taxon>
        <taxon>Segatella</taxon>
    </lineage>
</organism>
<dbReference type="Gene3D" id="3.30.1330.40">
    <property type="entry name" value="RutC-like"/>
    <property type="match status" value="1"/>
</dbReference>
<sequence length="300" mass="34754">MNKKIQFVNGDVDIKIFAFTSENDFDEYMCMFTVTNTKLTFNQQVTQLLESYKKLTTQGYSKELPNLHQAEICFKRYYLSDISNQIDELKSITGQEDFPVSIVQQAPLKGCKICMWTYMMTNIQKEQISKNTYMISHHGYDEIWTTQNTAEGANSYIQTKKIFKEYAKTLRKHKCTLANDCIRTWLYVNDIDNQYAGVVKARNEVFDEEGLTENTHYIASTGIGGRDTCSDIYCKLNALSIRGLNPNQKHYLYALDYLNRTSEYGVRFERGTYIDYCQRRKVFISGTASIDHLGNILHIG</sequence>
<evidence type="ECO:0000313" key="2">
    <source>
        <dbReference type="Proteomes" id="UP000004524"/>
    </source>
</evidence>
<keyword evidence="2" id="KW-1185">Reference proteome</keyword>
<dbReference type="AlphaFoldDB" id="D8DZQ9"/>
<dbReference type="EMBL" id="ADWO01000086">
    <property type="protein sequence ID" value="EFI71144.1"/>
    <property type="molecule type" value="Genomic_DNA"/>
</dbReference>
<reference evidence="1 2" key="1">
    <citation type="journal article" date="2010" name="Microb. Ecol.">
        <title>Comparative genome analysis of Prevotella ruminicola and Prevotella bryantii: insights into their environmental niche.</title>
        <authorList>
            <consortium name="North American Consortium for Rumen Bacteria"/>
            <person name="Purushe J."/>
            <person name="Fouts D.E."/>
            <person name="Morrison M."/>
            <person name="White B.A."/>
            <person name="Mackie R.I."/>
            <person name="Coutinho P.M."/>
            <person name="Henrissat B."/>
            <person name="Nelson K.E."/>
        </authorList>
    </citation>
    <scope>NUCLEOTIDE SEQUENCE [LARGE SCALE GENOMIC DNA]</scope>
    <source>
        <strain evidence="1 2">B14</strain>
    </source>
</reference>
<proteinExistence type="predicted"/>
<name>D8DZQ9_9BACT</name>
<dbReference type="InterPro" id="IPR035959">
    <property type="entry name" value="RutC-like_sf"/>
</dbReference>
<protein>
    <submittedName>
        <fullName evidence="1">Endoribonuclease L-PSP</fullName>
    </submittedName>
</protein>
<dbReference type="RefSeq" id="WP_006283504.1">
    <property type="nucleotide sequence ID" value="NZ_ADWO01000086.1"/>
</dbReference>
<dbReference type="Proteomes" id="UP000004524">
    <property type="component" value="Unassembled WGS sequence"/>
</dbReference>
<comment type="caution">
    <text evidence="1">The sequence shown here is derived from an EMBL/GenBank/DDBJ whole genome shotgun (WGS) entry which is preliminary data.</text>
</comment>
<dbReference type="STRING" id="77095.SAMN05216455_102209"/>
<gene>
    <name evidence="1" type="ORF">PBR_0666</name>
</gene>